<proteinExistence type="predicted"/>
<keyword evidence="1" id="KW-0677">Repeat</keyword>
<accession>A0A7S1IUS9</accession>
<dbReference type="GO" id="GO:0005509">
    <property type="term" value="F:calcium ion binding"/>
    <property type="evidence" value="ECO:0007669"/>
    <property type="project" value="InterPro"/>
</dbReference>
<dbReference type="InterPro" id="IPR002110">
    <property type="entry name" value="Ankyrin_rpt"/>
</dbReference>
<evidence type="ECO:0000256" key="2">
    <source>
        <dbReference type="ARBA" id="ARBA00022837"/>
    </source>
</evidence>
<evidence type="ECO:0000313" key="7">
    <source>
        <dbReference type="EMBL" id="CAD9023698.1"/>
    </source>
</evidence>
<dbReference type="PROSITE" id="PS51996">
    <property type="entry name" value="TR_MART"/>
    <property type="match status" value="1"/>
</dbReference>
<dbReference type="PROSITE" id="PS50297">
    <property type="entry name" value="ANK_REP_REGION"/>
    <property type="match status" value="2"/>
</dbReference>
<feature type="domain" description="EF-hand" evidence="6">
    <location>
        <begin position="205"/>
        <end position="240"/>
    </location>
</feature>
<keyword evidence="2" id="KW-0106">Calcium</keyword>
<feature type="region of interest" description="Disordered" evidence="5">
    <location>
        <begin position="29"/>
        <end position="77"/>
    </location>
</feature>
<dbReference type="SUPFAM" id="SSF48403">
    <property type="entry name" value="Ankyrin repeat"/>
    <property type="match status" value="1"/>
</dbReference>
<dbReference type="EMBL" id="HBGA01093225">
    <property type="protein sequence ID" value="CAD9023698.1"/>
    <property type="molecule type" value="Transcribed_RNA"/>
</dbReference>
<dbReference type="InterPro" id="IPR002048">
    <property type="entry name" value="EF_hand_dom"/>
</dbReference>
<dbReference type="Gene3D" id="1.10.238.10">
    <property type="entry name" value="EF-hand"/>
    <property type="match status" value="1"/>
</dbReference>
<dbReference type="PROSITE" id="PS00018">
    <property type="entry name" value="EF_HAND_1"/>
    <property type="match status" value="1"/>
</dbReference>
<keyword evidence="3 4" id="KW-0040">ANK repeat</keyword>
<dbReference type="Pfam" id="PF03496">
    <property type="entry name" value="ADPrib_exo_Tox"/>
    <property type="match status" value="1"/>
</dbReference>
<dbReference type="InterPro" id="IPR018247">
    <property type="entry name" value="EF_Hand_1_Ca_BS"/>
</dbReference>
<dbReference type="CDD" id="cd00051">
    <property type="entry name" value="EFh"/>
    <property type="match status" value="1"/>
</dbReference>
<evidence type="ECO:0000256" key="5">
    <source>
        <dbReference type="SAM" id="MobiDB-lite"/>
    </source>
</evidence>
<gene>
    <name evidence="7" type="ORF">EGYM00392_LOCUS34823</name>
</gene>
<dbReference type="PANTHER" id="PTHR24171">
    <property type="entry name" value="ANKYRIN REPEAT DOMAIN-CONTAINING PROTEIN 39-RELATED"/>
    <property type="match status" value="1"/>
</dbReference>
<dbReference type="GO" id="GO:0005576">
    <property type="term" value="C:extracellular region"/>
    <property type="evidence" value="ECO:0007669"/>
    <property type="project" value="InterPro"/>
</dbReference>
<feature type="repeat" description="ANK" evidence="4">
    <location>
        <begin position="1038"/>
        <end position="1070"/>
    </location>
</feature>
<dbReference type="Pfam" id="PF12796">
    <property type="entry name" value="Ank_2"/>
    <property type="match status" value="2"/>
</dbReference>
<evidence type="ECO:0000256" key="3">
    <source>
        <dbReference type="ARBA" id="ARBA00023043"/>
    </source>
</evidence>
<dbReference type="SUPFAM" id="SSF56399">
    <property type="entry name" value="ADP-ribosylation"/>
    <property type="match status" value="1"/>
</dbReference>
<feature type="compositionally biased region" description="Polar residues" evidence="5">
    <location>
        <begin position="47"/>
        <end position="59"/>
    </location>
</feature>
<sequence>MSEEDVVCHQIIMEYLDSELEEEMRAHQQGPCCSRDGKKAGIPLHNLHSTSPRQNQPFKSLSHSSVKSSQPLQQQGETWSKIETTKGALAQTEADNTLFCTQVSCRKAESEMLKKEPRSVPMQAEVTPTVPPIVTDGNKGYALQPMSFAEEPEQAKWDAVQDTQNVQVAPEQTNAVVHSLQEQLATDPSGTLSFEEWVQAFRGDMDPSVLRQQFDGIDTNKDGSISLQELDQRLCPTLDATGIVKGLLSEIPFIELCTEHLLSIVLSRLSEGEEITPDALQRHLHHEDMTAVLTGDCGRIIAARFGEQLVALKHHRSNVARAAVMSSKYAMSPEGLEASFGKFDEFLGGITDQVGLPAINVMEGIRNQMCHGPHAHAEFEVPTSDPSTYFRTTTVLEFEFVVDPQLAEEYPGGRRATKLEVYLLAAGATRSNNGERLDMPLAEVLDRFGAEMLDSVKTELLRKAKEAFFNKKSLLRCLKLLKEQPSYNAAHVMVLEGLVKRDPTGLKAAQTMLTKELQHATKNARIESTGGTSFAAVASQVIDVLSAKELEVLLEVTRNNLIKANLTEEEIIGMRLYTGPTYIMINGSLRKGSANTDLSNVIHAVCSGLTKLSQVASIPDGRRVYRGLGGMRLPKCFHQEDSNGVKGGVELAFMSTTTDLEVAIQFLGGRALPIIYSIECGAVNKGACISWLSQYPDEDEVLMPPRSYLEVVDELTMMQTNQGPVLVIPLAISCNLNTPTIEKSFASRKTQLESMISHTILEIHRELDALEQDPKVVERAKADVYCSKEGAPPKDAQGNDRTLTEENSLHNSGIVESVKQECEKWQQAICSCYDAAWFNDDACYRTAVQQIVDLKRIAIGKVLWWLQNPTTVAWSVRETPMDFINRLMRKKNEQKFKEAEAAGAITKEIVLQMFEDQKSVLEDSIASMRQTSLKTEQLPPLMIQAAAGATTTIHLLTNIGEDPHAVDSNGQLALHHAAAFGHTASVEMLVRDYKPSVNVNALTKNHDTAIKLAAENGHSSTVEKLVQLGADINATDWFGSTALLWAAQNGHISTVETLAQLGAKLDICNHYDNTAYMYAHEGGHTEVMRALETAGAEVPNREVLAQARINIQNAVTQFARFSNVKKGREH</sequence>
<dbReference type="InterPro" id="IPR011992">
    <property type="entry name" value="EF-hand-dom_pair"/>
</dbReference>
<dbReference type="PROSITE" id="PS50088">
    <property type="entry name" value="ANK_REPEAT"/>
    <property type="match status" value="2"/>
</dbReference>
<evidence type="ECO:0000256" key="4">
    <source>
        <dbReference type="PROSITE-ProRule" id="PRU00023"/>
    </source>
</evidence>
<dbReference type="Gene3D" id="1.25.40.20">
    <property type="entry name" value="Ankyrin repeat-containing domain"/>
    <property type="match status" value="1"/>
</dbReference>
<dbReference type="PROSITE" id="PS50222">
    <property type="entry name" value="EF_HAND_2"/>
    <property type="match status" value="1"/>
</dbReference>
<evidence type="ECO:0000259" key="6">
    <source>
        <dbReference type="PROSITE" id="PS50222"/>
    </source>
</evidence>
<dbReference type="Gene3D" id="3.90.176.10">
    <property type="entry name" value="Toxin ADP-ribosyltransferase, Chain A, domain 1"/>
    <property type="match status" value="1"/>
</dbReference>
<feature type="compositionally biased region" description="Low complexity" evidence="5">
    <location>
        <begin position="60"/>
        <end position="69"/>
    </location>
</feature>
<dbReference type="AlphaFoldDB" id="A0A7S1IUS9"/>
<name>A0A7S1IUS9_9EUGL</name>
<reference evidence="7" key="1">
    <citation type="submission" date="2021-01" db="EMBL/GenBank/DDBJ databases">
        <authorList>
            <person name="Corre E."/>
            <person name="Pelletier E."/>
            <person name="Niang G."/>
            <person name="Scheremetjew M."/>
            <person name="Finn R."/>
            <person name="Kale V."/>
            <person name="Holt S."/>
            <person name="Cochrane G."/>
            <person name="Meng A."/>
            <person name="Brown T."/>
            <person name="Cohen L."/>
        </authorList>
    </citation>
    <scope>NUCLEOTIDE SEQUENCE</scope>
    <source>
        <strain evidence="7">NIES-381</strain>
    </source>
</reference>
<dbReference type="SUPFAM" id="SSF47473">
    <property type="entry name" value="EF-hand"/>
    <property type="match status" value="1"/>
</dbReference>
<protein>
    <recommendedName>
        <fullName evidence="6">EF-hand domain-containing protein</fullName>
    </recommendedName>
</protein>
<dbReference type="SMART" id="SM00248">
    <property type="entry name" value="ANK"/>
    <property type="match status" value="5"/>
</dbReference>
<organism evidence="7">
    <name type="scientific">Eutreptiella gymnastica</name>
    <dbReference type="NCBI Taxonomy" id="73025"/>
    <lineage>
        <taxon>Eukaryota</taxon>
        <taxon>Discoba</taxon>
        <taxon>Euglenozoa</taxon>
        <taxon>Euglenida</taxon>
        <taxon>Spirocuta</taxon>
        <taxon>Euglenophyceae</taxon>
        <taxon>Eutreptiales</taxon>
        <taxon>Eutreptiaceae</taxon>
        <taxon>Eutreptiella</taxon>
    </lineage>
</organism>
<feature type="repeat" description="ANK" evidence="4">
    <location>
        <begin position="1005"/>
        <end position="1037"/>
    </location>
</feature>
<dbReference type="InterPro" id="IPR003540">
    <property type="entry name" value="ADP-ribosyltransferase"/>
</dbReference>
<evidence type="ECO:0000256" key="1">
    <source>
        <dbReference type="ARBA" id="ARBA00022737"/>
    </source>
</evidence>
<dbReference type="InterPro" id="IPR036770">
    <property type="entry name" value="Ankyrin_rpt-contain_sf"/>
</dbReference>